<reference evidence="1 2" key="1">
    <citation type="submission" date="2018-07" db="EMBL/GenBank/DDBJ databases">
        <title>Genomic Encyclopedia of Type Strains, Phase IV (KMG-IV): sequencing the most valuable type-strain genomes for metagenomic binning, comparative biology and taxonomic classification.</title>
        <authorList>
            <person name="Goeker M."/>
        </authorList>
    </citation>
    <scope>NUCLEOTIDE SEQUENCE [LARGE SCALE GENOMIC DNA]</scope>
    <source>
        <strain evidence="1 2">DSM 44290</strain>
    </source>
</reference>
<name>A0A370I1B7_9NOCA</name>
<evidence type="ECO:0000313" key="2">
    <source>
        <dbReference type="Proteomes" id="UP000254869"/>
    </source>
</evidence>
<dbReference type="AlphaFoldDB" id="A0A370I1B7"/>
<dbReference type="STRING" id="1210086.GCA_001613105_05529"/>
<protein>
    <recommendedName>
        <fullName evidence="3">WXG100 family type VII secretion target</fullName>
    </recommendedName>
</protein>
<proteinExistence type="predicted"/>
<dbReference type="Proteomes" id="UP000254869">
    <property type="component" value="Unassembled WGS sequence"/>
</dbReference>
<keyword evidence="2" id="KW-1185">Reference proteome</keyword>
<comment type="caution">
    <text evidence="1">The sequence shown here is derived from an EMBL/GenBank/DDBJ whole genome shotgun (WGS) entry which is preliminary data.</text>
</comment>
<dbReference type="RefSeq" id="WP_147288017.1">
    <property type="nucleotide sequence ID" value="NZ_QQBC01000008.1"/>
</dbReference>
<gene>
    <name evidence="1" type="ORF">DFR76_108362</name>
</gene>
<dbReference type="EMBL" id="QQBC01000008">
    <property type="protein sequence ID" value="RDI64529.1"/>
    <property type="molecule type" value="Genomic_DNA"/>
</dbReference>
<evidence type="ECO:0000313" key="1">
    <source>
        <dbReference type="EMBL" id="RDI64529.1"/>
    </source>
</evidence>
<organism evidence="1 2">
    <name type="scientific">Nocardia pseudobrasiliensis</name>
    <dbReference type="NCBI Taxonomy" id="45979"/>
    <lineage>
        <taxon>Bacteria</taxon>
        <taxon>Bacillati</taxon>
        <taxon>Actinomycetota</taxon>
        <taxon>Actinomycetes</taxon>
        <taxon>Mycobacteriales</taxon>
        <taxon>Nocardiaceae</taxon>
        <taxon>Nocardia</taxon>
    </lineage>
</organism>
<evidence type="ECO:0008006" key="3">
    <source>
        <dbReference type="Google" id="ProtNLM"/>
    </source>
</evidence>
<sequence length="107" mass="11543">MADKLEVDAQRFRTAATKTGDVRDKVTTILDTLQRAIDSRGTPWGNDSIGDQFANGEGGKGGYLASRTNMITGGRNVAGTMGNFHDAQTKSADYLERMDHGNGDGYR</sequence>
<dbReference type="Gene3D" id="1.10.287.1060">
    <property type="entry name" value="ESAT-6-like"/>
    <property type="match status" value="1"/>
</dbReference>
<accession>A0A370I1B7</accession>